<evidence type="ECO:0000256" key="12">
    <source>
        <dbReference type="ARBA" id="ARBA00023268"/>
    </source>
</evidence>
<dbReference type="SUPFAM" id="SSF53597">
    <property type="entry name" value="Dihydrofolate reductase-like"/>
    <property type="match status" value="1"/>
</dbReference>
<comment type="caution">
    <text evidence="20">The sequence shown here is derived from an EMBL/GenBank/DDBJ whole genome shotgun (WGS) entry which is preliminary data.</text>
</comment>
<feature type="binding site" evidence="17">
    <location>
        <position position="175"/>
    </location>
    <ligand>
        <name>substrate</name>
    </ligand>
</feature>
<dbReference type="PIRSF" id="PIRSF006769">
    <property type="entry name" value="RibD"/>
    <property type="match status" value="1"/>
</dbReference>
<dbReference type="FunFam" id="3.40.140.10:FF:000025">
    <property type="entry name" value="Riboflavin biosynthesis protein RibD"/>
    <property type="match status" value="1"/>
</dbReference>
<dbReference type="EC" id="1.1.1.193" evidence="15"/>
<feature type="binding site" evidence="17">
    <location>
        <position position="191"/>
    </location>
    <ligand>
        <name>substrate</name>
    </ligand>
</feature>
<keyword evidence="11 15" id="KW-0560">Oxidoreductase</keyword>
<dbReference type="GO" id="GO:0050661">
    <property type="term" value="F:NADP binding"/>
    <property type="evidence" value="ECO:0007669"/>
    <property type="project" value="InterPro"/>
</dbReference>
<feature type="binding site" evidence="18">
    <location>
        <position position="91"/>
    </location>
    <ligand>
        <name>Zn(2+)</name>
        <dbReference type="ChEBI" id="CHEBI:29105"/>
        <note>catalytic</note>
    </ligand>
</feature>
<dbReference type="PROSITE" id="PS00903">
    <property type="entry name" value="CYT_DCMP_DEAMINASES_1"/>
    <property type="match status" value="1"/>
</dbReference>
<feature type="binding site" evidence="18">
    <location>
        <position position="54"/>
    </location>
    <ligand>
        <name>Zn(2+)</name>
        <dbReference type="ChEBI" id="CHEBI:29105"/>
        <note>catalytic</note>
    </ligand>
</feature>
<comment type="pathway">
    <text evidence="2 15">Cofactor biosynthesis; riboflavin biosynthesis; 5-amino-6-(D-ribitylamino)uracil from GTP: step 2/4.</text>
</comment>
<organism evidence="20 21">
    <name type="scientific">Candidatus Limenecus avicola</name>
    <dbReference type="NCBI Taxonomy" id="2840847"/>
    <lineage>
        <taxon>Bacteria</taxon>
        <taxon>Bacillati</taxon>
        <taxon>Bacillota</taxon>
        <taxon>Clostridia</taxon>
        <taxon>Eubacteriales</taxon>
        <taxon>Clostridiaceae</taxon>
        <taxon>Clostridiaceae incertae sedis</taxon>
        <taxon>Candidatus Limenecus</taxon>
    </lineage>
</organism>
<dbReference type="Gene3D" id="3.40.430.10">
    <property type="entry name" value="Dihydrofolate Reductase, subunit A"/>
    <property type="match status" value="1"/>
</dbReference>
<evidence type="ECO:0000313" key="21">
    <source>
        <dbReference type="Proteomes" id="UP000886748"/>
    </source>
</evidence>
<evidence type="ECO:0000256" key="13">
    <source>
        <dbReference type="ARBA" id="ARBA00049861"/>
    </source>
</evidence>
<protein>
    <recommendedName>
        <fullName evidence="15">Riboflavin biosynthesis protein RibD</fullName>
    </recommendedName>
    <domain>
        <recommendedName>
            <fullName evidence="15">Diaminohydroxyphosphoribosylaminopyrimidine deaminase</fullName>
            <shortName evidence="15">DRAP deaminase</shortName>
            <ecNumber evidence="15">3.5.4.26</ecNumber>
        </recommendedName>
        <alternativeName>
            <fullName evidence="15">Riboflavin-specific deaminase</fullName>
        </alternativeName>
    </domain>
    <domain>
        <recommendedName>
            <fullName evidence="15">5-amino-6-(5-phosphoribosylamino)uracil reductase</fullName>
            <ecNumber evidence="15">1.1.1.193</ecNumber>
        </recommendedName>
        <alternativeName>
            <fullName evidence="15">HTP reductase</fullName>
        </alternativeName>
    </domain>
</protein>
<comment type="pathway">
    <text evidence="3 15">Cofactor biosynthesis; riboflavin biosynthesis; 5-amino-6-(D-ribitylamino)uracil from GTP: step 3/4.</text>
</comment>
<sequence>MTQKNNEKYIKKCIKLARKGEGKVSPNPLVGAVILDKNGKIAGYGWHQKYGEAHAEVNAVKMAKEKGIDIKGGTIFVSLEPCSHFGKTPPCCDLIIKEGLKKAVIGCIDPNPIVSTRGIQKLKKAGIEVVTGVLENECKKLNEIFIKNQLDNKPFIAIKTASTLDGKIATKNGSSKWITAEKARKHVQKLRNKYDAILTGSSTVIADNPSLTARIKNGTNPIRVIIDSNGRTSAESKVFNNDGTKVFLAVFAQTDTSKYPENVEIIKCPKLESTGKIDLQFLTRKLYEKGVRSILVEAGGTLNGAFIKEKLADKLYQFIAPKILGDKDGKNFAEGFVTTDINECTKLKITDVKTFNPDILLETDFIY</sequence>
<keyword evidence="12" id="KW-0511">Multifunctional enzyme</keyword>
<dbReference type="GO" id="GO:0008270">
    <property type="term" value="F:zinc ion binding"/>
    <property type="evidence" value="ECO:0007669"/>
    <property type="project" value="InterPro"/>
</dbReference>
<feature type="binding site" evidence="17">
    <location>
        <position position="214"/>
    </location>
    <ligand>
        <name>substrate</name>
    </ligand>
</feature>
<evidence type="ECO:0000256" key="6">
    <source>
        <dbReference type="ARBA" id="ARBA00022619"/>
    </source>
</evidence>
<dbReference type="InterPro" id="IPR002125">
    <property type="entry name" value="CMP_dCMP_dom"/>
</dbReference>
<comment type="similarity">
    <text evidence="5 15">In the C-terminal section; belongs to the HTP reductase family.</text>
</comment>
<evidence type="ECO:0000256" key="5">
    <source>
        <dbReference type="ARBA" id="ARBA00007417"/>
    </source>
</evidence>
<dbReference type="GO" id="GO:0008835">
    <property type="term" value="F:diaminohydroxyphosphoribosylaminopyrimidine deaminase activity"/>
    <property type="evidence" value="ECO:0007669"/>
    <property type="project" value="UniProtKB-EC"/>
</dbReference>
<dbReference type="InterPro" id="IPR016193">
    <property type="entry name" value="Cytidine_deaminase-like"/>
</dbReference>
<dbReference type="Pfam" id="PF00383">
    <property type="entry name" value="dCMP_cyt_deam_1"/>
    <property type="match status" value="1"/>
</dbReference>
<evidence type="ECO:0000256" key="10">
    <source>
        <dbReference type="ARBA" id="ARBA00022857"/>
    </source>
</evidence>
<reference evidence="20" key="1">
    <citation type="submission" date="2020-10" db="EMBL/GenBank/DDBJ databases">
        <authorList>
            <person name="Gilroy R."/>
        </authorList>
    </citation>
    <scope>NUCLEOTIDE SEQUENCE</scope>
    <source>
        <strain evidence="20">CHK154-7741</strain>
    </source>
</reference>
<dbReference type="InterPro" id="IPR016192">
    <property type="entry name" value="APOBEC/CMP_deaminase_Zn-bd"/>
</dbReference>
<evidence type="ECO:0000256" key="2">
    <source>
        <dbReference type="ARBA" id="ARBA00004882"/>
    </source>
</evidence>
<comment type="catalytic activity">
    <reaction evidence="14 15">
        <text>2,5-diamino-6-hydroxy-4-(5-phosphoribosylamino)-pyrimidine + H2O + H(+) = 5-amino-6-(5-phospho-D-ribosylamino)uracil + NH4(+)</text>
        <dbReference type="Rhea" id="RHEA:21868"/>
        <dbReference type="ChEBI" id="CHEBI:15377"/>
        <dbReference type="ChEBI" id="CHEBI:15378"/>
        <dbReference type="ChEBI" id="CHEBI:28938"/>
        <dbReference type="ChEBI" id="CHEBI:58453"/>
        <dbReference type="ChEBI" id="CHEBI:58614"/>
        <dbReference type="EC" id="3.5.4.26"/>
    </reaction>
</comment>
<comment type="function">
    <text evidence="1 15">Converts 2,5-diamino-6-(ribosylamino)-4(3h)-pyrimidinone 5'-phosphate into 5-amino-6-(ribosylamino)-2,4(1h,3h)-pyrimidinedione 5'-phosphate.</text>
</comment>
<comment type="catalytic activity">
    <reaction evidence="13 15">
        <text>5-amino-6-(5-phospho-D-ribitylamino)uracil + NADP(+) = 5-amino-6-(5-phospho-D-ribosylamino)uracil + NADPH + H(+)</text>
        <dbReference type="Rhea" id="RHEA:17845"/>
        <dbReference type="ChEBI" id="CHEBI:15378"/>
        <dbReference type="ChEBI" id="CHEBI:57783"/>
        <dbReference type="ChEBI" id="CHEBI:58349"/>
        <dbReference type="ChEBI" id="CHEBI:58421"/>
        <dbReference type="ChEBI" id="CHEBI:58453"/>
        <dbReference type="EC" id="1.1.1.193"/>
    </reaction>
</comment>
<gene>
    <name evidence="20" type="primary">ribD</name>
    <name evidence="20" type="ORF">IAD26_09530</name>
</gene>
<reference evidence="20" key="2">
    <citation type="journal article" date="2021" name="PeerJ">
        <title>Extensive microbial diversity within the chicken gut microbiome revealed by metagenomics and culture.</title>
        <authorList>
            <person name="Gilroy R."/>
            <person name="Ravi A."/>
            <person name="Getino M."/>
            <person name="Pursley I."/>
            <person name="Horton D.L."/>
            <person name="Alikhan N.F."/>
            <person name="Baker D."/>
            <person name="Gharbi K."/>
            <person name="Hall N."/>
            <person name="Watson M."/>
            <person name="Adriaenssens E.M."/>
            <person name="Foster-Nyarko E."/>
            <person name="Jarju S."/>
            <person name="Secka A."/>
            <person name="Antonio M."/>
            <person name="Oren A."/>
            <person name="Chaudhuri R.R."/>
            <person name="La Ragione R."/>
            <person name="Hildebrand F."/>
            <person name="Pallen M.J."/>
        </authorList>
    </citation>
    <scope>NUCLEOTIDE SEQUENCE</scope>
    <source>
        <strain evidence="20">CHK154-7741</strain>
    </source>
</reference>
<feature type="binding site" evidence="17">
    <location>
        <position position="177"/>
    </location>
    <ligand>
        <name>NADP(+)</name>
        <dbReference type="ChEBI" id="CHEBI:58349"/>
    </ligand>
</feature>
<dbReference type="InterPro" id="IPR011549">
    <property type="entry name" value="RibD_C"/>
</dbReference>
<evidence type="ECO:0000259" key="19">
    <source>
        <dbReference type="PROSITE" id="PS51747"/>
    </source>
</evidence>
<name>A0A9D1SSP1_9CLOT</name>
<feature type="binding site" evidence="17">
    <location>
        <position position="211"/>
    </location>
    <ligand>
        <name>substrate</name>
    </ligand>
</feature>
<dbReference type="InterPro" id="IPR002734">
    <property type="entry name" value="RibDG_C"/>
</dbReference>
<dbReference type="InterPro" id="IPR024072">
    <property type="entry name" value="DHFR-like_dom_sf"/>
</dbReference>
<dbReference type="InterPro" id="IPR050765">
    <property type="entry name" value="Riboflavin_Biosynth_HTPR"/>
</dbReference>
<feature type="binding site" evidence="17">
    <location>
        <position position="228"/>
    </location>
    <ligand>
        <name>NADP(+)</name>
        <dbReference type="ChEBI" id="CHEBI:58349"/>
    </ligand>
</feature>
<evidence type="ECO:0000256" key="14">
    <source>
        <dbReference type="ARBA" id="ARBA00049886"/>
    </source>
</evidence>
<dbReference type="NCBIfam" id="TIGR00326">
    <property type="entry name" value="eubact_ribD"/>
    <property type="match status" value="1"/>
</dbReference>
<feature type="active site" description="Proton donor" evidence="16">
    <location>
        <position position="56"/>
    </location>
</feature>
<comment type="cofactor">
    <cofactor evidence="15 18">
        <name>Zn(2+)</name>
        <dbReference type="ChEBI" id="CHEBI:29105"/>
    </cofactor>
    <text evidence="15 18">Binds 1 zinc ion.</text>
</comment>
<dbReference type="PROSITE" id="PS51747">
    <property type="entry name" value="CYT_DCMP_DEAMINASES_2"/>
    <property type="match status" value="1"/>
</dbReference>
<dbReference type="Pfam" id="PF01872">
    <property type="entry name" value="RibD_C"/>
    <property type="match status" value="1"/>
</dbReference>
<keyword evidence="9 15" id="KW-0862">Zinc</keyword>
<evidence type="ECO:0000256" key="4">
    <source>
        <dbReference type="ARBA" id="ARBA00005259"/>
    </source>
</evidence>
<dbReference type="PANTHER" id="PTHR38011">
    <property type="entry name" value="DIHYDROFOLATE REDUCTASE FAMILY PROTEIN (AFU_ORTHOLOGUE AFUA_8G06820)"/>
    <property type="match status" value="1"/>
</dbReference>
<keyword evidence="10 15" id="KW-0521">NADP</keyword>
<dbReference type="AlphaFoldDB" id="A0A9D1SSP1"/>
<evidence type="ECO:0000256" key="17">
    <source>
        <dbReference type="PIRSR" id="PIRSR006769-2"/>
    </source>
</evidence>
<feature type="binding site" evidence="17">
    <location>
        <position position="297"/>
    </location>
    <ligand>
        <name>substrate</name>
    </ligand>
</feature>
<dbReference type="Gene3D" id="3.40.140.10">
    <property type="entry name" value="Cytidine Deaminase, domain 2"/>
    <property type="match status" value="1"/>
</dbReference>
<comment type="similarity">
    <text evidence="4 15">In the N-terminal section; belongs to the cytidine and deoxycytidylate deaminase family.</text>
</comment>
<keyword evidence="7 15" id="KW-0479">Metal-binding</keyword>
<feature type="domain" description="CMP/dCMP-type deaminase" evidence="19">
    <location>
        <begin position="4"/>
        <end position="130"/>
    </location>
</feature>
<dbReference type="InterPro" id="IPR004794">
    <property type="entry name" value="Eubact_RibD"/>
</dbReference>
<dbReference type="GO" id="GO:0008703">
    <property type="term" value="F:5-amino-6-(5-phosphoribosylamino)uracil reductase activity"/>
    <property type="evidence" value="ECO:0007669"/>
    <property type="project" value="UniProtKB-EC"/>
</dbReference>
<proteinExistence type="inferred from homology"/>
<evidence type="ECO:0000256" key="16">
    <source>
        <dbReference type="PIRSR" id="PIRSR006769-1"/>
    </source>
</evidence>
<dbReference type="NCBIfam" id="TIGR00227">
    <property type="entry name" value="ribD_Cterm"/>
    <property type="match status" value="1"/>
</dbReference>
<evidence type="ECO:0000256" key="9">
    <source>
        <dbReference type="ARBA" id="ARBA00022833"/>
    </source>
</evidence>
<feature type="binding site" evidence="17">
    <location>
        <position position="207"/>
    </location>
    <ligand>
        <name>NADP(+)</name>
        <dbReference type="ChEBI" id="CHEBI:58349"/>
    </ligand>
</feature>
<accession>A0A9D1SSP1</accession>
<evidence type="ECO:0000313" key="20">
    <source>
        <dbReference type="EMBL" id="HIU93356.1"/>
    </source>
</evidence>
<dbReference type="EMBL" id="DVOD01000069">
    <property type="protein sequence ID" value="HIU93356.1"/>
    <property type="molecule type" value="Genomic_DNA"/>
</dbReference>
<evidence type="ECO:0000256" key="11">
    <source>
        <dbReference type="ARBA" id="ARBA00023002"/>
    </source>
</evidence>
<dbReference type="GO" id="GO:0009231">
    <property type="term" value="P:riboflavin biosynthetic process"/>
    <property type="evidence" value="ECO:0007669"/>
    <property type="project" value="UniProtKB-KW"/>
</dbReference>
<dbReference type="SUPFAM" id="SSF53927">
    <property type="entry name" value="Cytidine deaminase-like"/>
    <property type="match status" value="1"/>
</dbReference>
<evidence type="ECO:0000256" key="3">
    <source>
        <dbReference type="ARBA" id="ARBA00004910"/>
    </source>
</evidence>
<evidence type="ECO:0000256" key="15">
    <source>
        <dbReference type="PIRNR" id="PIRNR006769"/>
    </source>
</evidence>
<feature type="binding site" evidence="17">
    <location>
        <begin position="299"/>
        <end position="305"/>
    </location>
    <ligand>
        <name>NADP(+)</name>
        <dbReference type="ChEBI" id="CHEBI:58349"/>
    </ligand>
</feature>
<dbReference type="Proteomes" id="UP000886748">
    <property type="component" value="Unassembled WGS sequence"/>
</dbReference>
<evidence type="ECO:0000256" key="7">
    <source>
        <dbReference type="ARBA" id="ARBA00022723"/>
    </source>
</evidence>
<evidence type="ECO:0000256" key="1">
    <source>
        <dbReference type="ARBA" id="ARBA00002151"/>
    </source>
</evidence>
<evidence type="ECO:0000256" key="8">
    <source>
        <dbReference type="ARBA" id="ARBA00022801"/>
    </source>
</evidence>
<feature type="binding site" evidence="17">
    <location>
        <position position="161"/>
    </location>
    <ligand>
        <name>NADP(+)</name>
        <dbReference type="ChEBI" id="CHEBI:58349"/>
    </ligand>
</feature>
<feature type="binding site" evidence="18">
    <location>
        <position position="82"/>
    </location>
    <ligand>
        <name>Zn(2+)</name>
        <dbReference type="ChEBI" id="CHEBI:29105"/>
        <note>catalytic</note>
    </ligand>
</feature>
<keyword evidence="8 15" id="KW-0378">Hydrolase</keyword>
<dbReference type="PANTHER" id="PTHR38011:SF7">
    <property type="entry name" value="2,5-DIAMINO-6-RIBOSYLAMINO-4(3H)-PYRIMIDINONE 5'-PHOSPHATE REDUCTASE"/>
    <property type="match status" value="1"/>
</dbReference>
<dbReference type="EC" id="3.5.4.26" evidence="15"/>
<evidence type="ECO:0000256" key="18">
    <source>
        <dbReference type="PIRSR" id="PIRSR006769-3"/>
    </source>
</evidence>
<keyword evidence="6 15" id="KW-0686">Riboflavin biosynthesis</keyword>
<feature type="binding site" evidence="17">
    <location>
        <position position="203"/>
    </location>
    <ligand>
        <name>substrate</name>
    </ligand>
</feature>
<dbReference type="CDD" id="cd01284">
    <property type="entry name" value="Riboflavin_deaminase-reductase"/>
    <property type="match status" value="1"/>
</dbReference>